<sequence length="236" mass="26607">MIDSDEKAITPITEVVMPNVQMTIEVMKLFQEIKEKVLDDNDIVIISNKRYIKRSGWRKIALAFNITTEIKEIQREKIDDKYVVRVVARAIAPNGRTSEEVGISDSSEFTGNLKASMHNIESKAVTRAINRAISNLVGGGELSAEEIIEGPEDKIPDKKQDGDEFQKGITTLNDFFALNKIQGDIEIDDKNKRITIFVDLPNETFNELRNVMRKHNIEYLGRKTGGGSIWGLKNGK</sequence>
<accession>A0A2J6X851</accession>
<organism evidence="1 2">
    <name type="scientific">Caldisericum exile</name>
    <dbReference type="NCBI Taxonomy" id="693075"/>
    <lineage>
        <taxon>Bacteria</taxon>
        <taxon>Pseudomonadati</taxon>
        <taxon>Caldisericota/Cryosericota group</taxon>
        <taxon>Caldisericota</taxon>
        <taxon>Caldisericia</taxon>
        <taxon>Caldisericales</taxon>
        <taxon>Caldisericaceae</taxon>
        <taxon>Caldisericum</taxon>
    </lineage>
</organism>
<proteinExistence type="predicted"/>
<name>A0A2J6X851_9BACT</name>
<reference evidence="1 2" key="1">
    <citation type="submission" date="2018-01" db="EMBL/GenBank/DDBJ databases">
        <title>Metagenomic assembled genomes from two thermal pools in the Uzon Caldera, Kamchatka, Russia.</title>
        <authorList>
            <person name="Wilkins L."/>
            <person name="Ettinger C."/>
        </authorList>
    </citation>
    <scope>NUCLEOTIDE SEQUENCE [LARGE SCALE GENOMIC DNA]</scope>
    <source>
        <strain evidence="1">ARK-10</strain>
    </source>
</reference>
<evidence type="ECO:0000313" key="1">
    <source>
        <dbReference type="EMBL" id="PMP83312.1"/>
    </source>
</evidence>
<dbReference type="PANTHER" id="PTHR37731">
    <property type="entry name" value="PEPTIDE TRANSPORTER FAMILY PROTEIN"/>
    <property type="match status" value="1"/>
</dbReference>
<dbReference type="Proteomes" id="UP000236910">
    <property type="component" value="Unassembled WGS sequence"/>
</dbReference>
<dbReference type="EMBL" id="PNIX01000119">
    <property type="protein sequence ID" value="PMP83312.1"/>
    <property type="molecule type" value="Genomic_DNA"/>
</dbReference>
<gene>
    <name evidence="1" type="ORF">C0175_01990</name>
</gene>
<protein>
    <submittedName>
        <fullName evidence="1">Uncharacterized protein</fullName>
    </submittedName>
</protein>
<comment type="caution">
    <text evidence="1">The sequence shown here is derived from an EMBL/GenBank/DDBJ whole genome shotgun (WGS) entry which is preliminary data.</text>
</comment>
<dbReference type="PANTHER" id="PTHR37731:SF1">
    <property type="entry name" value="PEPTIDE TRANSPORTER FAMILY PROTEIN"/>
    <property type="match status" value="1"/>
</dbReference>
<evidence type="ECO:0000313" key="2">
    <source>
        <dbReference type="Proteomes" id="UP000236910"/>
    </source>
</evidence>
<dbReference type="AlphaFoldDB" id="A0A2J6X851"/>